<keyword evidence="3" id="KW-1185">Reference proteome</keyword>
<accession>A0ABV7Z3N0</accession>
<proteinExistence type="predicted"/>
<protein>
    <submittedName>
        <fullName evidence="2">Uncharacterized protein</fullName>
    </submittedName>
</protein>
<evidence type="ECO:0000313" key="3">
    <source>
        <dbReference type="Proteomes" id="UP001595803"/>
    </source>
</evidence>
<feature type="signal peptide" evidence="1">
    <location>
        <begin position="1"/>
        <end position="18"/>
    </location>
</feature>
<sequence>MSRVLLAVLALAAGVAGAARLPANLEPFEAEHVCAGRAEVLVRGKTDDALTRNAQETLTKLVASLKLGGGAAYTDCPAWLSYRAHVTGDGNGNTVYAATLSLITPSLGTSALHNLKDDEFPYDGGFEFVTLWSGLGAGTATGAENLAFRLRAELVSQMDDFGSDWKAKH</sequence>
<comment type="caution">
    <text evidence="2">The sequence shown here is derived from an EMBL/GenBank/DDBJ whole genome shotgun (WGS) entry which is preliminary data.</text>
</comment>
<evidence type="ECO:0000313" key="2">
    <source>
        <dbReference type="EMBL" id="MFC3831634.1"/>
    </source>
</evidence>
<keyword evidence="1" id="KW-0732">Signal</keyword>
<dbReference type="RefSeq" id="WP_322473732.1">
    <property type="nucleotide sequence ID" value="NZ_JBHRZG010000002.1"/>
</dbReference>
<evidence type="ECO:0000256" key="1">
    <source>
        <dbReference type="SAM" id="SignalP"/>
    </source>
</evidence>
<organism evidence="2 3">
    <name type="scientific">Deinococcus rufus</name>
    <dbReference type="NCBI Taxonomy" id="2136097"/>
    <lineage>
        <taxon>Bacteria</taxon>
        <taxon>Thermotogati</taxon>
        <taxon>Deinococcota</taxon>
        <taxon>Deinococci</taxon>
        <taxon>Deinococcales</taxon>
        <taxon>Deinococcaceae</taxon>
        <taxon>Deinococcus</taxon>
    </lineage>
</organism>
<name>A0ABV7Z3N0_9DEIO</name>
<dbReference type="EMBL" id="JBHRZG010000002">
    <property type="protein sequence ID" value="MFC3831634.1"/>
    <property type="molecule type" value="Genomic_DNA"/>
</dbReference>
<gene>
    <name evidence="2" type="ORF">ACFOSB_02015</name>
</gene>
<feature type="chain" id="PRO_5046163018" evidence="1">
    <location>
        <begin position="19"/>
        <end position="169"/>
    </location>
</feature>
<dbReference type="Proteomes" id="UP001595803">
    <property type="component" value="Unassembled WGS sequence"/>
</dbReference>
<reference evidence="3" key="1">
    <citation type="journal article" date="2019" name="Int. J. Syst. Evol. Microbiol.">
        <title>The Global Catalogue of Microorganisms (GCM) 10K type strain sequencing project: providing services to taxonomists for standard genome sequencing and annotation.</title>
        <authorList>
            <consortium name="The Broad Institute Genomics Platform"/>
            <consortium name="The Broad Institute Genome Sequencing Center for Infectious Disease"/>
            <person name="Wu L."/>
            <person name="Ma J."/>
        </authorList>
    </citation>
    <scope>NUCLEOTIDE SEQUENCE [LARGE SCALE GENOMIC DNA]</scope>
    <source>
        <strain evidence="3">CCTCC AB 2017081</strain>
    </source>
</reference>